<evidence type="ECO:0000313" key="4">
    <source>
        <dbReference type="Proteomes" id="UP000005408"/>
    </source>
</evidence>
<dbReference type="EnsemblMetazoa" id="G23525.13">
    <property type="protein sequence ID" value="G23525.13:cds"/>
    <property type="gene ID" value="G23525"/>
</dbReference>
<dbReference type="PROSITE" id="PS00018">
    <property type="entry name" value="EF_HAND_1"/>
    <property type="match status" value="2"/>
</dbReference>
<reference evidence="3" key="1">
    <citation type="submission" date="2022-08" db="UniProtKB">
        <authorList>
            <consortium name="EnsemblMetazoa"/>
        </authorList>
    </citation>
    <scope>IDENTIFICATION</scope>
    <source>
        <strain evidence="3">05x7-T-G4-1.051#20</strain>
    </source>
</reference>
<dbReference type="Pfam" id="PF13202">
    <property type="entry name" value="EF-hand_5"/>
    <property type="match status" value="1"/>
</dbReference>
<accession>A0A8W8KHR4</accession>
<keyword evidence="1" id="KW-0106">Calcium</keyword>
<dbReference type="InterPro" id="IPR002048">
    <property type="entry name" value="EF_hand_dom"/>
</dbReference>
<dbReference type="InterPro" id="IPR018247">
    <property type="entry name" value="EF_Hand_1_Ca_BS"/>
</dbReference>
<dbReference type="Gene3D" id="1.10.238.10">
    <property type="entry name" value="EF-hand"/>
    <property type="match status" value="1"/>
</dbReference>
<evidence type="ECO:0000259" key="2">
    <source>
        <dbReference type="PROSITE" id="PS50222"/>
    </source>
</evidence>
<evidence type="ECO:0000313" key="3">
    <source>
        <dbReference type="EnsemblMetazoa" id="G23525.13:cds"/>
    </source>
</evidence>
<organism evidence="3 4">
    <name type="scientific">Magallana gigas</name>
    <name type="common">Pacific oyster</name>
    <name type="synonym">Crassostrea gigas</name>
    <dbReference type="NCBI Taxonomy" id="29159"/>
    <lineage>
        <taxon>Eukaryota</taxon>
        <taxon>Metazoa</taxon>
        <taxon>Spiralia</taxon>
        <taxon>Lophotrochozoa</taxon>
        <taxon>Mollusca</taxon>
        <taxon>Bivalvia</taxon>
        <taxon>Autobranchia</taxon>
        <taxon>Pteriomorphia</taxon>
        <taxon>Ostreida</taxon>
        <taxon>Ostreoidea</taxon>
        <taxon>Ostreidae</taxon>
        <taxon>Magallana</taxon>
    </lineage>
</organism>
<dbReference type="GO" id="GO:0005509">
    <property type="term" value="F:calcium ion binding"/>
    <property type="evidence" value="ECO:0007669"/>
    <property type="project" value="InterPro"/>
</dbReference>
<dbReference type="Proteomes" id="UP000005408">
    <property type="component" value="Unassembled WGS sequence"/>
</dbReference>
<keyword evidence="4" id="KW-1185">Reference proteome</keyword>
<name>A0A8W8KHR4_MAGGI</name>
<dbReference type="PROSITE" id="PS50222">
    <property type="entry name" value="EF_HAND_2"/>
    <property type="match status" value="1"/>
</dbReference>
<sequence>MQSSKPGSTAGDRVRRTGLTTLLRTLGTVQVRALMSHTRAHSVSLHGSEENLVSSIAHILEIRLEIGHPLQYRDPLITILKFVFRNGQDKMKFSLPLLCVGIVFAANHHGLTLDQISTMIIGNMDKNADGNITVEEIDTEFVTNYDHDGDGCVTMHEFTHQWNLDYHDDHHASEGMFHHLDITTDGCLKKDDLGMHHMAMDTDNDNTVTGAEFTAWLHHVHPDSAGHGHHGR</sequence>
<proteinExistence type="predicted"/>
<evidence type="ECO:0000256" key="1">
    <source>
        <dbReference type="ARBA" id="ARBA00022837"/>
    </source>
</evidence>
<dbReference type="SUPFAM" id="SSF47473">
    <property type="entry name" value="EF-hand"/>
    <property type="match status" value="1"/>
</dbReference>
<dbReference type="InterPro" id="IPR011992">
    <property type="entry name" value="EF-hand-dom_pair"/>
</dbReference>
<dbReference type="AlphaFoldDB" id="A0A8W8KHR4"/>
<feature type="domain" description="EF-hand" evidence="2">
    <location>
        <begin position="188"/>
        <end position="223"/>
    </location>
</feature>
<protein>
    <recommendedName>
        <fullName evidence="2">EF-hand domain-containing protein</fullName>
    </recommendedName>
</protein>